<reference evidence="2 3" key="1">
    <citation type="submission" date="2016-10" db="EMBL/GenBank/DDBJ databases">
        <authorList>
            <person name="de Groot N.N."/>
        </authorList>
    </citation>
    <scope>NUCLEOTIDE SEQUENCE [LARGE SCALE GENOMIC DNA]</scope>
    <source>
        <strain evidence="2 3">LMG 23650</strain>
    </source>
</reference>
<dbReference type="EMBL" id="FOQU01000016">
    <property type="protein sequence ID" value="SFK01682.1"/>
    <property type="molecule type" value="Genomic_DNA"/>
</dbReference>
<dbReference type="AlphaFoldDB" id="A0A1I3W2M1"/>
<protein>
    <submittedName>
        <fullName evidence="2">Uncharacterized protein</fullName>
    </submittedName>
</protein>
<keyword evidence="1" id="KW-1133">Transmembrane helix</keyword>
<proteinExistence type="predicted"/>
<gene>
    <name evidence="2" type="ORF">SAMN05192543_1162</name>
</gene>
<keyword evidence="1" id="KW-0812">Transmembrane</keyword>
<feature type="transmembrane region" description="Helical" evidence="1">
    <location>
        <begin position="5"/>
        <end position="23"/>
    </location>
</feature>
<keyword evidence="1" id="KW-0472">Membrane</keyword>
<accession>A0A1I3W2M1</accession>
<evidence type="ECO:0000313" key="2">
    <source>
        <dbReference type="EMBL" id="SFK01682.1"/>
    </source>
</evidence>
<keyword evidence="3" id="KW-1185">Reference proteome</keyword>
<feature type="transmembrane region" description="Helical" evidence="1">
    <location>
        <begin position="66"/>
        <end position="83"/>
    </location>
</feature>
<evidence type="ECO:0000313" key="3">
    <source>
        <dbReference type="Proteomes" id="UP000199548"/>
    </source>
</evidence>
<evidence type="ECO:0000256" key="1">
    <source>
        <dbReference type="SAM" id="Phobius"/>
    </source>
</evidence>
<dbReference type="RefSeq" id="WP_091020398.1">
    <property type="nucleotide sequence ID" value="NZ_CP041745.1"/>
</dbReference>
<organism evidence="2 3">
    <name type="scientific">Paraburkholderia megapolitana</name>
    <dbReference type="NCBI Taxonomy" id="420953"/>
    <lineage>
        <taxon>Bacteria</taxon>
        <taxon>Pseudomonadati</taxon>
        <taxon>Pseudomonadota</taxon>
        <taxon>Betaproteobacteria</taxon>
        <taxon>Burkholderiales</taxon>
        <taxon>Burkholderiaceae</taxon>
        <taxon>Paraburkholderia</taxon>
    </lineage>
</organism>
<dbReference type="Proteomes" id="UP000199548">
    <property type="component" value="Unassembled WGS sequence"/>
</dbReference>
<sequence length="92" mass="10720">MFGTVVRICMVIFVLNFGAGTFMHDERSWLATLSPDATHTYRVHYTDSSDDYYFGSWWGIYRESSVWIWLGDIALFLFANWLLDAGLLHDDD</sequence>
<name>A0A1I3W2M1_9BURK</name>